<sequence length="401" mass="43461">MAAYKWAFAPRFKRNGFGWRSSLPIQRLKEAVSEVRSVARTDPALAAEGAVLLLEKVSPALEHVDGSSGAMGSAVNRAIDALVVVIASANVPPPVRERWLERLFEALQEDQMPYIESLGAQWGTLCATPELASRWADQLLPVVTHVLGSDGHGYFVGTVPCLSALHAAGRFQDVIDLVDSDRLGFWWYRRWAVEALVSLGRPGDALRVAEASQGLNAPEGEIAKACEAILLRSGMNDEAYRRYAIAANRAGTHLATFRAIARKYPERPRERILADLVESEPGSEGKWFAAAKDAGLFDIALSLAARSPTDPRTLTRAARDFAEKQPHFAMACALAAMNWMEAGYGYEITGLDVLHAWDALVGAAATTTSGVSLGEVKHNVRQLIRGNNSFIGKVLATQLAS</sequence>
<evidence type="ECO:0000313" key="1">
    <source>
        <dbReference type="EMBL" id="EIM96674.1"/>
    </source>
</evidence>
<keyword evidence="2" id="KW-1185">Reference proteome</keyword>
<dbReference type="Proteomes" id="UP000004980">
    <property type="component" value="Unassembled WGS sequence"/>
</dbReference>
<proteinExistence type="predicted"/>
<name>A0ABN0FDB6_9BURK</name>
<dbReference type="RefSeq" id="WP_007588774.1">
    <property type="nucleotide sequence ID" value="NZ_AKAU01000186.1"/>
</dbReference>
<reference evidence="1 2" key="1">
    <citation type="journal article" date="2012" name="J. Bacteriol.">
        <title>Draft Genome Sequence of the Soil Bacterium Burkholderia terrae Strain BS001, Which Interacts with Fungal Surface Structures.</title>
        <authorList>
            <person name="Nazir R."/>
            <person name="Hansen M.A."/>
            <person name="Sorensen S."/>
            <person name="van Elsas J.D."/>
        </authorList>
    </citation>
    <scope>NUCLEOTIDE SEQUENCE [LARGE SCALE GENOMIC DNA]</scope>
    <source>
        <strain evidence="1 2">BS001</strain>
    </source>
</reference>
<dbReference type="EMBL" id="AKAU01000186">
    <property type="protein sequence ID" value="EIM96674.1"/>
    <property type="molecule type" value="Genomic_DNA"/>
</dbReference>
<evidence type="ECO:0008006" key="3">
    <source>
        <dbReference type="Google" id="ProtNLM"/>
    </source>
</evidence>
<evidence type="ECO:0000313" key="2">
    <source>
        <dbReference type="Proteomes" id="UP000004980"/>
    </source>
</evidence>
<comment type="caution">
    <text evidence="1">The sequence shown here is derived from an EMBL/GenBank/DDBJ whole genome shotgun (WGS) entry which is preliminary data.</text>
</comment>
<accession>A0ABN0FDB6</accession>
<protein>
    <recommendedName>
        <fullName evidence="3">Tetratricopeptide repeat-containing protein</fullName>
    </recommendedName>
</protein>
<gene>
    <name evidence="1" type="ORF">WQE_33136</name>
</gene>
<organism evidence="1 2">
    <name type="scientific">Paraburkholderia hospita</name>
    <dbReference type="NCBI Taxonomy" id="169430"/>
    <lineage>
        <taxon>Bacteria</taxon>
        <taxon>Pseudomonadati</taxon>
        <taxon>Pseudomonadota</taxon>
        <taxon>Betaproteobacteria</taxon>
        <taxon>Burkholderiales</taxon>
        <taxon>Burkholderiaceae</taxon>
        <taxon>Paraburkholderia</taxon>
    </lineage>
</organism>